<evidence type="ECO:0000313" key="8">
    <source>
        <dbReference type="EMBL" id="TDU24179.1"/>
    </source>
</evidence>
<sequence>MRFLRHALFCLLLLPVTLHAEDAVRVYAAASLTNAVGDIATAWQKDGHPKATLVFAASSALAKQIENGAPADVFASADRKWMDYLAQRKKIDAATRVELLGNELVLIVPKGKAFPLTVDKGFDLAGAYKGKLCTGEPDVVPVGTYAKQALTALGWWGAMSPRIVGTDDVRTALAFVERGECPLGIVYATDAAISDKVEVVGRFPARSHEPIVYPFALVGGAGSQAGAFLEYLKSDAAQAIFRRYGFTPATR</sequence>
<evidence type="ECO:0000256" key="5">
    <source>
        <dbReference type="ARBA" id="ARBA00062515"/>
    </source>
</evidence>
<evidence type="ECO:0000256" key="2">
    <source>
        <dbReference type="ARBA" id="ARBA00022505"/>
    </source>
</evidence>
<keyword evidence="4 7" id="KW-0732">Signal</keyword>
<dbReference type="GO" id="GO:1901359">
    <property type="term" value="F:tungstate binding"/>
    <property type="evidence" value="ECO:0007669"/>
    <property type="project" value="UniProtKB-ARBA"/>
</dbReference>
<dbReference type="NCBIfam" id="NF007958">
    <property type="entry name" value="PRK10677.1"/>
    <property type="match status" value="1"/>
</dbReference>
<keyword evidence="2 6" id="KW-0500">Molybdenum</keyword>
<dbReference type="FunFam" id="3.40.190.10:FF:000035">
    <property type="entry name" value="Molybdate ABC transporter substrate-binding protein"/>
    <property type="match status" value="1"/>
</dbReference>
<evidence type="ECO:0000256" key="7">
    <source>
        <dbReference type="SAM" id="SignalP"/>
    </source>
</evidence>
<evidence type="ECO:0000313" key="9">
    <source>
        <dbReference type="Proteomes" id="UP000295341"/>
    </source>
</evidence>
<dbReference type="GO" id="GO:0015689">
    <property type="term" value="P:molybdate ion transport"/>
    <property type="evidence" value="ECO:0007669"/>
    <property type="project" value="InterPro"/>
</dbReference>
<dbReference type="RefSeq" id="WP_133883600.1">
    <property type="nucleotide sequence ID" value="NZ_MWIN01000003.1"/>
</dbReference>
<name>A0A4R7NTY7_9GAMM</name>
<dbReference type="Gene3D" id="3.40.190.10">
    <property type="entry name" value="Periplasmic binding protein-like II"/>
    <property type="match status" value="2"/>
</dbReference>
<feature type="signal peptide" evidence="7">
    <location>
        <begin position="1"/>
        <end position="20"/>
    </location>
</feature>
<evidence type="ECO:0000256" key="3">
    <source>
        <dbReference type="ARBA" id="ARBA00022723"/>
    </source>
</evidence>
<keyword evidence="3 6" id="KW-0479">Metal-binding</keyword>
<feature type="chain" id="PRO_5030099475" evidence="7">
    <location>
        <begin position="21"/>
        <end position="251"/>
    </location>
</feature>
<feature type="binding site" evidence="6">
    <location>
        <position position="187"/>
    </location>
    <ligand>
        <name>molybdate</name>
        <dbReference type="ChEBI" id="CHEBI:36264"/>
    </ligand>
</feature>
<dbReference type="PANTHER" id="PTHR30632">
    <property type="entry name" value="MOLYBDATE-BINDING PERIPLASMIC PROTEIN"/>
    <property type="match status" value="1"/>
</dbReference>
<dbReference type="GO" id="GO:0030288">
    <property type="term" value="C:outer membrane-bounded periplasmic space"/>
    <property type="evidence" value="ECO:0007669"/>
    <property type="project" value="TreeGrafter"/>
</dbReference>
<dbReference type="NCBIfam" id="TIGR01256">
    <property type="entry name" value="modA"/>
    <property type="match status" value="1"/>
</dbReference>
<protein>
    <submittedName>
        <fullName evidence="8">Molybdate transport system substrate-binding protein</fullName>
    </submittedName>
</protein>
<dbReference type="OrthoDB" id="9785015at2"/>
<evidence type="ECO:0000256" key="6">
    <source>
        <dbReference type="PIRSR" id="PIRSR004846-1"/>
    </source>
</evidence>
<gene>
    <name evidence="8" type="ORF">DFR24_4443</name>
</gene>
<dbReference type="CDD" id="cd13536">
    <property type="entry name" value="PBP2_EcModA"/>
    <property type="match status" value="1"/>
</dbReference>
<comment type="caution">
    <text evidence="8">The sequence shown here is derived from an EMBL/GenBank/DDBJ whole genome shotgun (WGS) entry which is preliminary data.</text>
</comment>
<organism evidence="8 9">
    <name type="scientific">Panacagrimonas perspica</name>
    <dbReference type="NCBI Taxonomy" id="381431"/>
    <lineage>
        <taxon>Bacteria</taxon>
        <taxon>Pseudomonadati</taxon>
        <taxon>Pseudomonadota</taxon>
        <taxon>Gammaproteobacteria</taxon>
        <taxon>Nevskiales</taxon>
        <taxon>Nevskiaceae</taxon>
        <taxon>Panacagrimonas</taxon>
    </lineage>
</organism>
<evidence type="ECO:0000256" key="4">
    <source>
        <dbReference type="ARBA" id="ARBA00022729"/>
    </source>
</evidence>
<dbReference type="Proteomes" id="UP000295341">
    <property type="component" value="Unassembled WGS sequence"/>
</dbReference>
<dbReference type="AlphaFoldDB" id="A0A4R7NTY7"/>
<reference evidence="8 9" key="1">
    <citation type="submission" date="2019-03" db="EMBL/GenBank/DDBJ databases">
        <title>Genomic Encyclopedia of Type Strains, Phase IV (KMG-IV): sequencing the most valuable type-strain genomes for metagenomic binning, comparative biology and taxonomic classification.</title>
        <authorList>
            <person name="Goeker M."/>
        </authorList>
    </citation>
    <scope>NUCLEOTIDE SEQUENCE [LARGE SCALE GENOMIC DNA]</scope>
    <source>
        <strain evidence="8 9">DSM 26377</strain>
    </source>
</reference>
<comment type="subunit">
    <text evidence="5">The complex is composed of two ATP-binding proteins (ModC), two transmembrane proteins (ModB) and a solute-binding protein (ModA).</text>
</comment>
<proteinExistence type="inferred from homology"/>
<comment type="similarity">
    <text evidence="1">Belongs to the bacterial solute-binding protein ModA family.</text>
</comment>
<keyword evidence="9" id="KW-1185">Reference proteome</keyword>
<dbReference type="PIRSF" id="PIRSF004846">
    <property type="entry name" value="ModA"/>
    <property type="match status" value="1"/>
</dbReference>
<dbReference type="GO" id="GO:0030973">
    <property type="term" value="F:molybdate ion binding"/>
    <property type="evidence" value="ECO:0007669"/>
    <property type="project" value="TreeGrafter"/>
</dbReference>
<dbReference type="InterPro" id="IPR005950">
    <property type="entry name" value="ModA"/>
</dbReference>
<dbReference type="GO" id="GO:0046872">
    <property type="term" value="F:metal ion binding"/>
    <property type="evidence" value="ECO:0007669"/>
    <property type="project" value="UniProtKB-KW"/>
</dbReference>
<evidence type="ECO:0000256" key="1">
    <source>
        <dbReference type="ARBA" id="ARBA00009175"/>
    </source>
</evidence>
<feature type="binding site" evidence="6">
    <location>
        <position position="169"/>
    </location>
    <ligand>
        <name>molybdate</name>
        <dbReference type="ChEBI" id="CHEBI:36264"/>
    </ligand>
</feature>
<dbReference type="InterPro" id="IPR050682">
    <property type="entry name" value="ModA/WtpA"/>
</dbReference>
<feature type="binding site" evidence="6">
    <location>
        <position position="58"/>
    </location>
    <ligand>
        <name>molybdate</name>
        <dbReference type="ChEBI" id="CHEBI:36264"/>
    </ligand>
</feature>
<dbReference type="EMBL" id="SOBT01000012">
    <property type="protein sequence ID" value="TDU24179.1"/>
    <property type="molecule type" value="Genomic_DNA"/>
</dbReference>
<dbReference type="SUPFAM" id="SSF53850">
    <property type="entry name" value="Periplasmic binding protein-like II"/>
    <property type="match status" value="1"/>
</dbReference>
<dbReference type="Pfam" id="PF13531">
    <property type="entry name" value="SBP_bac_11"/>
    <property type="match status" value="1"/>
</dbReference>
<dbReference type="PANTHER" id="PTHR30632:SF17">
    <property type="entry name" value="MOLYBDATE-BINDING PROTEIN MODA"/>
    <property type="match status" value="1"/>
</dbReference>
<accession>A0A4R7NTY7</accession>
<feature type="binding site" evidence="6">
    <location>
        <position position="31"/>
    </location>
    <ligand>
        <name>molybdate</name>
        <dbReference type="ChEBI" id="CHEBI:36264"/>
    </ligand>
</feature>